<evidence type="ECO:0000256" key="4">
    <source>
        <dbReference type="ARBA" id="ARBA00023136"/>
    </source>
</evidence>
<dbReference type="PANTHER" id="PTHR10037:SF280">
    <property type="entry name" value="SODIUM CHANNEL PROTEIN TYPE 1 SUBUNIT ALPHA"/>
    <property type="match status" value="1"/>
</dbReference>
<dbReference type="Pfam" id="PF11933">
    <property type="entry name" value="Na_trans_cytopl"/>
    <property type="match status" value="1"/>
</dbReference>
<feature type="region of interest" description="Disordered" evidence="5">
    <location>
        <begin position="601"/>
        <end position="641"/>
    </location>
</feature>
<dbReference type="InterPro" id="IPR043203">
    <property type="entry name" value="VGCC_Ca_Na"/>
</dbReference>
<feature type="transmembrane region" description="Helical" evidence="6">
    <location>
        <begin position="414"/>
        <end position="441"/>
    </location>
</feature>
<evidence type="ECO:0000313" key="9">
    <source>
        <dbReference type="Ensembl" id="ENSTMTP00000032189.1"/>
    </source>
</evidence>
<evidence type="ECO:0000256" key="6">
    <source>
        <dbReference type="SAM" id="Phobius"/>
    </source>
</evidence>
<accession>A0A674KJ72</accession>
<evidence type="ECO:0000256" key="2">
    <source>
        <dbReference type="ARBA" id="ARBA00022692"/>
    </source>
</evidence>
<feature type="domain" description="Ion transport" evidence="7">
    <location>
        <begin position="144"/>
        <end position="447"/>
    </location>
</feature>
<dbReference type="FunFam" id="1.20.120.350:FF:000005">
    <property type="entry name" value="Sodium channel protein"/>
    <property type="match status" value="1"/>
</dbReference>
<comment type="subcellular location">
    <subcellularLocation>
        <location evidence="1">Membrane</location>
        <topology evidence="1">Multi-pass membrane protein</topology>
    </subcellularLocation>
</comment>
<feature type="transmembrane region" description="Helical" evidence="6">
    <location>
        <begin position="264"/>
        <end position="284"/>
    </location>
</feature>
<dbReference type="GO" id="GO:0086010">
    <property type="term" value="P:membrane depolarization during action potential"/>
    <property type="evidence" value="ECO:0007669"/>
    <property type="project" value="TreeGrafter"/>
</dbReference>
<keyword evidence="3 6" id="KW-1133">Transmembrane helix</keyword>
<feature type="compositionally biased region" description="Low complexity" evidence="5">
    <location>
        <begin position="495"/>
        <end position="508"/>
    </location>
</feature>
<evidence type="ECO:0000259" key="7">
    <source>
        <dbReference type="Pfam" id="PF00520"/>
    </source>
</evidence>
<reference evidence="9" key="1">
    <citation type="submission" date="2025-08" db="UniProtKB">
        <authorList>
            <consortium name="Ensembl"/>
        </authorList>
    </citation>
    <scope>IDENTIFICATION</scope>
</reference>
<dbReference type="InterPro" id="IPR024583">
    <property type="entry name" value="Na_trans_cytopl"/>
</dbReference>
<feature type="region of interest" description="Disordered" evidence="5">
    <location>
        <begin position="33"/>
        <end position="60"/>
    </location>
</feature>
<evidence type="ECO:0000259" key="8">
    <source>
        <dbReference type="Pfam" id="PF11933"/>
    </source>
</evidence>
<dbReference type="GO" id="GO:0001518">
    <property type="term" value="C:voltage-gated sodium channel complex"/>
    <property type="evidence" value="ECO:0007669"/>
    <property type="project" value="TreeGrafter"/>
</dbReference>
<dbReference type="AlphaFoldDB" id="A0A674KJ72"/>
<feature type="compositionally biased region" description="Basic and acidic residues" evidence="5">
    <location>
        <begin position="609"/>
        <end position="623"/>
    </location>
</feature>
<dbReference type="InterPro" id="IPR027359">
    <property type="entry name" value="Volt_channel_dom_sf"/>
</dbReference>
<evidence type="ECO:0000256" key="3">
    <source>
        <dbReference type="ARBA" id="ARBA00022989"/>
    </source>
</evidence>
<name>A0A674KJ72_9SAUR</name>
<organism evidence="9 10">
    <name type="scientific">Terrapene triunguis</name>
    <name type="common">Three-toed box turtle</name>
    <dbReference type="NCBI Taxonomy" id="2587831"/>
    <lineage>
        <taxon>Eukaryota</taxon>
        <taxon>Metazoa</taxon>
        <taxon>Chordata</taxon>
        <taxon>Craniata</taxon>
        <taxon>Vertebrata</taxon>
        <taxon>Euteleostomi</taxon>
        <taxon>Archelosauria</taxon>
        <taxon>Testudinata</taxon>
        <taxon>Testudines</taxon>
        <taxon>Cryptodira</taxon>
        <taxon>Durocryptodira</taxon>
        <taxon>Testudinoidea</taxon>
        <taxon>Emydidae</taxon>
        <taxon>Terrapene</taxon>
    </lineage>
</organism>
<evidence type="ECO:0000313" key="10">
    <source>
        <dbReference type="Proteomes" id="UP000472274"/>
    </source>
</evidence>
<evidence type="ECO:0000256" key="1">
    <source>
        <dbReference type="ARBA" id="ARBA00004141"/>
    </source>
</evidence>
<dbReference type="Gene3D" id="1.10.287.70">
    <property type="match status" value="1"/>
</dbReference>
<keyword evidence="4 6" id="KW-0472">Membrane</keyword>
<feature type="region of interest" description="Disordered" evidence="5">
    <location>
        <begin position="474"/>
        <end position="543"/>
    </location>
</feature>
<dbReference type="FunFam" id="1.10.287.70:FF:000003">
    <property type="entry name" value="Sodium channel protein"/>
    <property type="match status" value="1"/>
</dbReference>
<dbReference type="SUPFAM" id="SSF81324">
    <property type="entry name" value="Voltage-gated potassium channels"/>
    <property type="match status" value="1"/>
</dbReference>
<proteinExistence type="predicted"/>
<dbReference type="GO" id="GO:0019228">
    <property type="term" value="P:neuronal action potential"/>
    <property type="evidence" value="ECO:0007669"/>
    <property type="project" value="TreeGrafter"/>
</dbReference>
<dbReference type="Pfam" id="PF00520">
    <property type="entry name" value="Ion_trans"/>
    <property type="match status" value="1"/>
</dbReference>
<dbReference type="GO" id="GO:0005248">
    <property type="term" value="F:voltage-gated sodium channel activity"/>
    <property type="evidence" value="ECO:0007669"/>
    <property type="project" value="TreeGrafter"/>
</dbReference>
<feature type="region of interest" description="Disordered" evidence="5">
    <location>
        <begin position="678"/>
        <end position="700"/>
    </location>
</feature>
<evidence type="ECO:0000256" key="5">
    <source>
        <dbReference type="SAM" id="MobiDB-lite"/>
    </source>
</evidence>
<dbReference type="PANTHER" id="PTHR10037">
    <property type="entry name" value="VOLTAGE-GATED CATION CHANNEL CALCIUM AND SODIUM"/>
    <property type="match status" value="1"/>
</dbReference>
<sequence length="736" mass="83264">MEQSVLVPPGPDSFHYFTRESLAAIEQRIAAEKAKYSKQDRKDNDENGPKPNSDLEAGKSLPFIYGDIPPGMVSEPLEDLDPYYINKKTFIVLNRGKAIFRFSATSALYILTPFNPLRKIAIKILVHSYPFQVVGSKCFSLKITFMLIMCTILTNCVFMTMSNPPEWTKNVEYTFTGIYTFESLIKIFARGFCLEDFSFLRDPWNWLDFTVITFAYVTEFVDLGNVSALRTFRVLRALKTISVIPGLKTIVGALIQSVKKLSDVMILTVFCLSVFALIGLQLFMGNLRHKCLQWPPDNFTLETNITSYFNSTIGENGTFVNVTVTPFDWKDYIDDERHFYVLEGQNDALLCGNGSDAGQCPEGYICVKAGRNPNYGYTSFDTFSWAFLSLFRLMTQDYWENLYQLTLRAAGKTYMIFFVLVIFLGSFYLINLILAVVAMAYEEQNQANMEEAEQKEAEFQQMLEQLRKQQEAAQAVATASAGSRDPSAEGGIGGLSESSSDASKLSSKSAKERRNRRKKRKQKEQYGGEEKDEDEFQKSESEGSIRKKTFRFSIEGNRLTYEKKYSSPHQSLLSIRGSLFSPRRNSKTSLFSFRGRARDIGSENDFADDEHSTFEDNDSRRDSLFVPRRHGERRNSNISQASRSSRVLAVFPANGKMHSTVDCNGVVSLVGGPSVPTSPVGQLLPEGMTTETETRKRRSSSFHVSMDFLEDPAQRDRAMSIASILTNTMEDMYILT</sequence>
<dbReference type="Gene3D" id="1.20.120.350">
    <property type="entry name" value="Voltage-gated potassium channels. Chain C"/>
    <property type="match status" value="1"/>
</dbReference>
<dbReference type="Proteomes" id="UP000472274">
    <property type="component" value="Unplaced"/>
</dbReference>
<reference evidence="9" key="2">
    <citation type="submission" date="2025-09" db="UniProtKB">
        <authorList>
            <consortium name="Ensembl"/>
        </authorList>
    </citation>
    <scope>IDENTIFICATION</scope>
</reference>
<keyword evidence="10" id="KW-1185">Reference proteome</keyword>
<protein>
    <submittedName>
        <fullName evidence="9">Sodium channel protein type 1 subunit alpha</fullName>
    </submittedName>
</protein>
<dbReference type="InterPro" id="IPR005821">
    <property type="entry name" value="Ion_trans_dom"/>
</dbReference>
<gene>
    <name evidence="9" type="primary">LOC112111063</name>
</gene>
<dbReference type="Ensembl" id="ENSTMTT00000033340.1">
    <property type="protein sequence ID" value="ENSTMTP00000032189.1"/>
    <property type="gene ID" value="ENSTMTG00000023025.1"/>
</dbReference>
<feature type="domain" description="Voltage-gated Na+ ion channel cytoplasmic" evidence="8">
    <location>
        <begin position="571"/>
        <end position="723"/>
    </location>
</feature>
<feature type="compositionally biased region" description="Basic residues" evidence="5">
    <location>
        <begin position="511"/>
        <end position="522"/>
    </location>
</feature>
<keyword evidence="2 6" id="KW-0812">Transmembrane</keyword>
<feature type="compositionally biased region" description="Basic and acidic residues" evidence="5">
    <location>
        <begin position="33"/>
        <end position="48"/>
    </location>
</feature>
<dbReference type="GeneTree" id="ENSGT00940000154224"/>